<feature type="region of interest" description="Disordered" evidence="8">
    <location>
        <begin position="691"/>
        <end position="849"/>
    </location>
</feature>
<dbReference type="SUPFAM" id="SSF54001">
    <property type="entry name" value="Cysteine proteinases"/>
    <property type="match status" value="1"/>
</dbReference>
<dbReference type="InterPro" id="IPR028889">
    <property type="entry name" value="USP"/>
</dbReference>
<feature type="domain" description="USP" evidence="9">
    <location>
        <begin position="146"/>
        <end position="447"/>
    </location>
</feature>
<evidence type="ECO:0000256" key="4">
    <source>
        <dbReference type="ARBA" id="ARBA00022670"/>
    </source>
</evidence>
<dbReference type="EC" id="3.4.19.12" evidence="2"/>
<dbReference type="PROSITE" id="PS50235">
    <property type="entry name" value="USP_3"/>
    <property type="match status" value="1"/>
</dbReference>
<proteinExistence type="predicted"/>
<dbReference type="Proteomes" id="UP000324632">
    <property type="component" value="Chromosome 21"/>
</dbReference>
<dbReference type="InterPro" id="IPR050164">
    <property type="entry name" value="Peptidase_C19"/>
</dbReference>
<reference evidence="10 11" key="1">
    <citation type="journal article" date="2019" name="Mol. Ecol. Resour.">
        <title>Chromosome-level genome assembly of Triplophysa tibetana, a fish adapted to the harsh high-altitude environment of the Tibetan Plateau.</title>
        <authorList>
            <person name="Yang X."/>
            <person name="Liu H."/>
            <person name="Ma Z."/>
            <person name="Zou Y."/>
            <person name="Zou M."/>
            <person name="Mao Y."/>
            <person name="Li X."/>
            <person name="Wang H."/>
            <person name="Chen T."/>
            <person name="Wang W."/>
            <person name="Yang R."/>
        </authorList>
    </citation>
    <scope>NUCLEOTIDE SEQUENCE [LARGE SCALE GENOMIC DNA]</scope>
    <source>
        <strain evidence="10">TTIB1903HZAU</strain>
        <tissue evidence="10">Muscle</tissue>
    </source>
</reference>
<protein>
    <recommendedName>
        <fullName evidence="2">ubiquitinyl hydrolase 1</fullName>
        <ecNumber evidence="2">3.4.19.12</ecNumber>
    </recommendedName>
</protein>
<feature type="region of interest" description="Disordered" evidence="8">
    <location>
        <begin position="633"/>
        <end position="655"/>
    </location>
</feature>
<keyword evidence="3" id="KW-0597">Phosphoprotein</keyword>
<dbReference type="Pfam" id="PF00443">
    <property type="entry name" value="UCH"/>
    <property type="match status" value="1"/>
</dbReference>
<accession>A0A5A9N588</accession>
<dbReference type="FunFam" id="3.90.70.10:FF:000016">
    <property type="entry name" value="Ubiquitin carboxyl-terminal hydrolase 36"/>
    <property type="match status" value="1"/>
</dbReference>
<dbReference type="PROSITE" id="PS00972">
    <property type="entry name" value="USP_1"/>
    <property type="match status" value="1"/>
</dbReference>
<feature type="compositionally biased region" description="Basic residues" evidence="8">
    <location>
        <begin position="833"/>
        <end position="846"/>
    </location>
</feature>
<dbReference type="AlphaFoldDB" id="A0A5A9N588"/>
<dbReference type="GO" id="GO:0016579">
    <property type="term" value="P:protein deubiquitination"/>
    <property type="evidence" value="ECO:0007669"/>
    <property type="project" value="InterPro"/>
</dbReference>
<dbReference type="InterPro" id="IPR018200">
    <property type="entry name" value="USP_CS"/>
</dbReference>
<dbReference type="GO" id="GO:0042981">
    <property type="term" value="P:regulation of apoptotic process"/>
    <property type="evidence" value="ECO:0007669"/>
    <property type="project" value="TreeGrafter"/>
</dbReference>
<evidence type="ECO:0000256" key="7">
    <source>
        <dbReference type="ARBA" id="ARBA00022807"/>
    </source>
</evidence>
<keyword evidence="11" id="KW-1185">Reference proteome</keyword>
<name>A0A5A9N588_9TELE</name>
<sequence length="1115" mass="124437">MYPPDPYALQTNGVLWCHPIKSHTMPIVDKLKEALKPGRKDSSDEGDLNKLLASSAKKVLLQKIEFEPASKGFSYQLDTLKTKYVILNPKNDGAVLHRPPEGAQIKRQMSEGLFGGQSDGIPAPQKMLFLGNKLSMKWERVYRVGAGLHNLGNTCFLNSTVQCLTYTPPLANFLLSKEHSRSCHQSGFCMICVMQNHIIQAFANTGNAIKPVSFIRDLKKIARHFRFGSQEDAHEFLRYTIDAMQKACLSGYPKLDRQTQATTLIHQIFGGYLRSRVKCSVCKSVSDTYDPYLDIALEIRQAVNIVRALELFVKPDVLSGENAYMCAKCKKKVPATKRFTVHRTSNVLTLSLKRFANFSGGKITKDVGYPEFLNIRPYMSQSAGDPVMYGLYAVLVHSGYSCHAGHYYCYVKASNGQWYQMNDSMVHSSNIKVVLNQQAYVLFYLRIPEKKNTDASNTKQNLLHAGRSNVTPEQLKKSLLNGPLSSPQVSKKLDLAHLRKIQSVDGGLGVPVVRNGSGCQPRASLSTSTNGLPKPDSLTVGYLSIPKRFSYRNSPTIEILHQIPHYCHRRLLKSTRSRECGHLGYATHQTRHTLVAFHGPSWELTFSIRPERSCRLYIMQMAVEQITPESIGTRSAPADVSGMYSPASPAKSTERVMSEEQKVVKLKPQALMNVTSETVSTMSPPPAKRLALSARKANQQQSPSCNTEAPPTSSLHSSSDFSPAPPHLHHRVSADSLHLSSLSSPHLAKESNLFKRPPSPPRAPSPQTNGFQPRPASTHGPIQGQNLSVSATGFMQGPTHDEKKKKLKRRHSEVEQDAPEASATEEPKSSVEKRKKKKKKKKKKKRGETVNHLEADTVKCHQEADWCIGQSWSLGSAVMESTEGYHNKLQSASPAGAPVIDPVLEKKKGVENTSLWHSEMELHFPNDDSGAQTNTEDLYQTKRKRHQKAEEMKRIEVDDAASHQNTQKAADLSTAAVVVWDSQLQDGYNRQQICPEAKGVSRRGSAPMGWDGKRSGDVVEELLRRSSDKAYGTEVLSWDGEQSAISRDAVEDTRCARSTRVIDEWDEEFDGGKVKKIKKLKEKRRNGNVFQKIQEHRTKWSVTARGRWGSLGYHR</sequence>
<evidence type="ECO:0000256" key="6">
    <source>
        <dbReference type="ARBA" id="ARBA00022801"/>
    </source>
</evidence>
<dbReference type="PROSITE" id="PS00973">
    <property type="entry name" value="USP_2"/>
    <property type="match status" value="1"/>
</dbReference>
<dbReference type="EMBL" id="SOYY01000021">
    <property type="protein sequence ID" value="KAA0705184.1"/>
    <property type="molecule type" value="Genomic_DNA"/>
</dbReference>
<evidence type="ECO:0000313" key="10">
    <source>
        <dbReference type="EMBL" id="KAA0705184.1"/>
    </source>
</evidence>
<keyword evidence="5" id="KW-0833">Ubl conjugation pathway</keyword>
<evidence type="ECO:0000256" key="8">
    <source>
        <dbReference type="SAM" id="MobiDB-lite"/>
    </source>
</evidence>
<evidence type="ECO:0000256" key="2">
    <source>
        <dbReference type="ARBA" id="ARBA00012759"/>
    </source>
</evidence>
<dbReference type="GO" id="GO:0006508">
    <property type="term" value="P:proteolysis"/>
    <property type="evidence" value="ECO:0007669"/>
    <property type="project" value="UniProtKB-KW"/>
</dbReference>
<dbReference type="GO" id="GO:0005829">
    <property type="term" value="C:cytosol"/>
    <property type="evidence" value="ECO:0007669"/>
    <property type="project" value="TreeGrafter"/>
</dbReference>
<evidence type="ECO:0000259" key="9">
    <source>
        <dbReference type="PROSITE" id="PS50235"/>
    </source>
</evidence>
<evidence type="ECO:0000313" key="11">
    <source>
        <dbReference type="Proteomes" id="UP000324632"/>
    </source>
</evidence>
<evidence type="ECO:0000256" key="5">
    <source>
        <dbReference type="ARBA" id="ARBA00022786"/>
    </source>
</evidence>
<dbReference type="CDD" id="cd02661">
    <property type="entry name" value="Peptidase_C19E"/>
    <property type="match status" value="1"/>
</dbReference>
<evidence type="ECO:0000256" key="3">
    <source>
        <dbReference type="ARBA" id="ARBA00022553"/>
    </source>
</evidence>
<organism evidence="10 11">
    <name type="scientific">Triplophysa tibetana</name>
    <dbReference type="NCBI Taxonomy" id="1572043"/>
    <lineage>
        <taxon>Eukaryota</taxon>
        <taxon>Metazoa</taxon>
        <taxon>Chordata</taxon>
        <taxon>Craniata</taxon>
        <taxon>Vertebrata</taxon>
        <taxon>Euteleostomi</taxon>
        <taxon>Actinopterygii</taxon>
        <taxon>Neopterygii</taxon>
        <taxon>Teleostei</taxon>
        <taxon>Ostariophysi</taxon>
        <taxon>Cypriniformes</taxon>
        <taxon>Nemacheilidae</taxon>
        <taxon>Triplophysa</taxon>
    </lineage>
</organism>
<dbReference type="InterPro" id="IPR038765">
    <property type="entry name" value="Papain-like_cys_pep_sf"/>
</dbReference>
<keyword evidence="6 10" id="KW-0378">Hydrolase</keyword>
<comment type="catalytic activity">
    <reaction evidence="1">
        <text>Thiol-dependent hydrolysis of ester, thioester, amide, peptide and isopeptide bonds formed by the C-terminal Gly of ubiquitin (a 76-residue protein attached to proteins as an intracellular targeting signal).</text>
        <dbReference type="EC" id="3.4.19.12"/>
    </reaction>
</comment>
<dbReference type="GO" id="GO:0005634">
    <property type="term" value="C:nucleus"/>
    <property type="evidence" value="ECO:0007669"/>
    <property type="project" value="TreeGrafter"/>
</dbReference>
<feature type="compositionally biased region" description="Polar residues" evidence="8">
    <location>
        <begin position="783"/>
        <end position="793"/>
    </location>
</feature>
<comment type="caution">
    <text evidence="10">The sequence shown here is derived from an EMBL/GenBank/DDBJ whole genome shotgun (WGS) entry which is preliminary data.</text>
</comment>
<keyword evidence="4" id="KW-0645">Protease</keyword>
<feature type="compositionally biased region" description="Polar residues" evidence="8">
    <location>
        <begin position="696"/>
        <end position="721"/>
    </location>
</feature>
<dbReference type="PANTHER" id="PTHR24006:SF653">
    <property type="entry name" value="UBIQUITIN CARBOXYL-TERMINAL HYDROLASE 36"/>
    <property type="match status" value="1"/>
</dbReference>
<dbReference type="PANTHER" id="PTHR24006">
    <property type="entry name" value="UBIQUITIN CARBOXYL-TERMINAL HYDROLASE"/>
    <property type="match status" value="1"/>
</dbReference>
<dbReference type="Gene3D" id="3.90.70.10">
    <property type="entry name" value="Cysteine proteinases"/>
    <property type="match status" value="1"/>
</dbReference>
<dbReference type="GO" id="GO:0004843">
    <property type="term" value="F:cysteine-type deubiquitinase activity"/>
    <property type="evidence" value="ECO:0007669"/>
    <property type="project" value="UniProtKB-EC"/>
</dbReference>
<evidence type="ECO:0000256" key="1">
    <source>
        <dbReference type="ARBA" id="ARBA00000707"/>
    </source>
</evidence>
<gene>
    <name evidence="10" type="ORF">E1301_Tti021253</name>
</gene>
<keyword evidence="7" id="KW-0788">Thiol protease</keyword>
<feature type="compositionally biased region" description="Low complexity" evidence="8">
    <location>
        <begin position="736"/>
        <end position="746"/>
    </location>
</feature>
<dbReference type="InterPro" id="IPR001394">
    <property type="entry name" value="Peptidase_C19_UCH"/>
</dbReference>